<dbReference type="SUPFAM" id="SSF56349">
    <property type="entry name" value="DNA breaking-rejoining enzymes"/>
    <property type="match status" value="1"/>
</dbReference>
<dbReference type="CDD" id="cd00397">
    <property type="entry name" value="DNA_BRE_C"/>
    <property type="match status" value="1"/>
</dbReference>
<reference evidence="3 4" key="1">
    <citation type="submission" date="2018-12" db="EMBL/GenBank/DDBJ databases">
        <title>Characterization and Draft Genome of Vibrio anguillarum J360 Marine Pathogen Isolated from an Outbreak in Lumpfish (Cyclopterus lumpus).</title>
        <authorList>
            <person name="Vasquez J.I."/>
            <person name="Cao T."/>
            <person name="Chakraborty S."/>
            <person name="Gnanagobal H."/>
            <person name="Wescot J."/>
            <person name="Boyce D."/>
            <person name="Santander J."/>
        </authorList>
    </citation>
    <scope>NUCLEOTIDE SEQUENCE [LARGE SCALE GENOMIC DNA]</scope>
    <source>
        <strain evidence="3 4">J360</strain>
    </source>
</reference>
<dbReference type="Proteomes" id="UP000256923">
    <property type="component" value="Chromosome 1"/>
</dbReference>
<dbReference type="InterPro" id="IPR011010">
    <property type="entry name" value="DNA_brk_join_enz"/>
</dbReference>
<gene>
    <name evidence="3" type="ORF">DYL72_08085</name>
</gene>
<evidence type="ECO:0000313" key="3">
    <source>
        <dbReference type="EMBL" id="AZS25012.1"/>
    </source>
</evidence>
<dbReference type="PROSITE" id="PS51898">
    <property type="entry name" value="TYR_RECOMBINASE"/>
    <property type="match status" value="1"/>
</dbReference>
<dbReference type="RefSeq" id="WP_019282465.1">
    <property type="nucleotide sequence ID" value="NZ_CP023054.1"/>
</dbReference>
<proteinExistence type="predicted"/>
<dbReference type="InterPro" id="IPR013762">
    <property type="entry name" value="Integrase-like_cat_sf"/>
</dbReference>
<keyword evidence="1" id="KW-0229">DNA integration</keyword>
<dbReference type="InterPro" id="IPR002104">
    <property type="entry name" value="Integrase_catalytic"/>
</dbReference>
<dbReference type="Gene3D" id="1.10.443.10">
    <property type="entry name" value="Intergrase catalytic core"/>
    <property type="match status" value="1"/>
</dbReference>
<dbReference type="AlphaFoldDB" id="A0A289G877"/>
<dbReference type="InterPro" id="IPR050090">
    <property type="entry name" value="Tyrosine_recombinase_XerCD"/>
</dbReference>
<dbReference type="PANTHER" id="PTHR30349:SF64">
    <property type="entry name" value="PROPHAGE INTEGRASE INTD-RELATED"/>
    <property type="match status" value="1"/>
</dbReference>
<dbReference type="EMBL" id="CP034672">
    <property type="protein sequence ID" value="AZS25012.1"/>
    <property type="molecule type" value="Genomic_DNA"/>
</dbReference>
<evidence type="ECO:0000313" key="4">
    <source>
        <dbReference type="Proteomes" id="UP000256923"/>
    </source>
</evidence>
<dbReference type="GO" id="GO:0015074">
    <property type="term" value="P:DNA integration"/>
    <property type="evidence" value="ECO:0007669"/>
    <property type="project" value="UniProtKB-KW"/>
</dbReference>
<sequence>MIEQSEAFPEDYGVDYCLMWINTDKYPSFTSRVAPDSGEIIHEVNDNSKPLIYKLPTLVDPDGINVVPVNLYLHSLLSNPDISSVDTIESHANALLSFYRWMSMEIPEHTDKRTGVLIEEKLPLTIFDCTEKVEESPIVRYRDYLLENLYTEDENGKIGGSPNTASSYVLKVVAFYTFLHRQRVVPLSKTFRPFEFSVKKVRISHRNRRAQHDMLSHLNGYHGEDIIVYTTGLTKPFKNIQKPQNADIRELRPLLEDEKQEFYRYLDVENTSDTKALMLYLATEVGLRLEELITFPASVVEKPKAKVVKVPIGERINGCLTKYRKERTIEIPDYVMELLYEYKLSKARKEAIESGLLRHNHLFVQSNGCIYAPNTIQKYVEAVRNDLILSGLDIYFVTHDLRATFATDWLYKRHIETGKPFEALMPELAVLMGHESTATTQKYVNYMNDDKTWLEFAQRKNQFAQQSLR</sequence>
<dbReference type="GO" id="GO:0006310">
    <property type="term" value="P:DNA recombination"/>
    <property type="evidence" value="ECO:0007669"/>
    <property type="project" value="UniProtKB-KW"/>
</dbReference>
<dbReference type="Pfam" id="PF00589">
    <property type="entry name" value="Phage_integrase"/>
    <property type="match status" value="1"/>
</dbReference>
<accession>A0A289G877</accession>
<evidence type="ECO:0000256" key="1">
    <source>
        <dbReference type="ARBA" id="ARBA00022908"/>
    </source>
</evidence>
<keyword evidence="2" id="KW-0233">DNA recombination</keyword>
<dbReference type="GO" id="GO:0003677">
    <property type="term" value="F:DNA binding"/>
    <property type="evidence" value="ECO:0007669"/>
    <property type="project" value="InterPro"/>
</dbReference>
<protein>
    <submittedName>
        <fullName evidence="3">Site-specific integrase</fullName>
    </submittedName>
</protein>
<name>A0A289G877_VIBAN</name>
<dbReference type="PANTHER" id="PTHR30349">
    <property type="entry name" value="PHAGE INTEGRASE-RELATED"/>
    <property type="match status" value="1"/>
</dbReference>
<organism evidence="3 4">
    <name type="scientific">Vibrio anguillarum</name>
    <name type="common">Listonella anguillarum</name>
    <dbReference type="NCBI Taxonomy" id="55601"/>
    <lineage>
        <taxon>Bacteria</taxon>
        <taxon>Pseudomonadati</taxon>
        <taxon>Pseudomonadota</taxon>
        <taxon>Gammaproteobacteria</taxon>
        <taxon>Vibrionales</taxon>
        <taxon>Vibrionaceae</taxon>
        <taxon>Vibrio</taxon>
    </lineage>
</organism>
<evidence type="ECO:0000256" key="2">
    <source>
        <dbReference type="ARBA" id="ARBA00023172"/>
    </source>
</evidence>